<dbReference type="InterPro" id="IPR026960">
    <property type="entry name" value="RVT-Znf"/>
</dbReference>
<proteinExistence type="predicted"/>
<feature type="domain" description="Reverse transcriptase zinc-binding" evidence="1">
    <location>
        <begin position="69"/>
        <end position="135"/>
    </location>
</feature>
<protein>
    <recommendedName>
        <fullName evidence="1">Reverse transcriptase zinc-binding domain-containing protein</fullName>
    </recommendedName>
</protein>
<sequence>MNKESLIAENGSFDGSSWNWALVWRRPLLLQREIDLAHELQEIIELFQPKVHMEDLWCGGVDEVVMLALRRIWKTKAPRKSMVFAWKLLLHSLPVHQALVRRGVLFIHEDCVFCNNMDEDVTHLFLHCDVASSVWYYVDGWVFHHVYQVLWKVNC</sequence>
<evidence type="ECO:0000313" key="2">
    <source>
        <dbReference type="EMBL" id="KYP46152.1"/>
    </source>
</evidence>
<dbReference type="Pfam" id="PF13966">
    <property type="entry name" value="zf-RVT"/>
    <property type="match status" value="1"/>
</dbReference>
<dbReference type="AlphaFoldDB" id="A0A151RUC7"/>
<keyword evidence="3" id="KW-1185">Reference proteome</keyword>
<gene>
    <name evidence="2" type="ORF">KK1_032256</name>
</gene>
<evidence type="ECO:0000259" key="1">
    <source>
        <dbReference type="Pfam" id="PF13966"/>
    </source>
</evidence>
<dbReference type="Gramene" id="C.cajan_31161.t">
    <property type="protein sequence ID" value="C.cajan_31161.t"/>
    <property type="gene ID" value="C.cajan_31161"/>
</dbReference>
<name>A0A151RUC7_CAJCA</name>
<evidence type="ECO:0000313" key="3">
    <source>
        <dbReference type="Proteomes" id="UP000075243"/>
    </source>
</evidence>
<organism evidence="2 3">
    <name type="scientific">Cajanus cajan</name>
    <name type="common">Pigeon pea</name>
    <name type="synonym">Cajanus indicus</name>
    <dbReference type="NCBI Taxonomy" id="3821"/>
    <lineage>
        <taxon>Eukaryota</taxon>
        <taxon>Viridiplantae</taxon>
        <taxon>Streptophyta</taxon>
        <taxon>Embryophyta</taxon>
        <taxon>Tracheophyta</taxon>
        <taxon>Spermatophyta</taxon>
        <taxon>Magnoliopsida</taxon>
        <taxon>eudicotyledons</taxon>
        <taxon>Gunneridae</taxon>
        <taxon>Pentapetalae</taxon>
        <taxon>rosids</taxon>
        <taxon>fabids</taxon>
        <taxon>Fabales</taxon>
        <taxon>Fabaceae</taxon>
        <taxon>Papilionoideae</taxon>
        <taxon>50 kb inversion clade</taxon>
        <taxon>NPAAA clade</taxon>
        <taxon>indigoferoid/millettioid clade</taxon>
        <taxon>Phaseoleae</taxon>
        <taxon>Cajanus</taxon>
    </lineage>
</organism>
<dbReference type="Proteomes" id="UP000075243">
    <property type="component" value="Unassembled WGS sequence"/>
</dbReference>
<reference evidence="2" key="1">
    <citation type="journal article" date="2012" name="Nat. Biotechnol.">
        <title>Draft genome sequence of pigeonpea (Cajanus cajan), an orphan legume crop of resource-poor farmers.</title>
        <authorList>
            <person name="Varshney R.K."/>
            <person name="Chen W."/>
            <person name="Li Y."/>
            <person name="Bharti A.K."/>
            <person name="Saxena R.K."/>
            <person name="Schlueter J.A."/>
            <person name="Donoghue M.T."/>
            <person name="Azam S."/>
            <person name="Fan G."/>
            <person name="Whaley A.M."/>
            <person name="Farmer A.D."/>
            <person name="Sheridan J."/>
            <person name="Iwata A."/>
            <person name="Tuteja R."/>
            <person name="Penmetsa R.V."/>
            <person name="Wu W."/>
            <person name="Upadhyaya H.D."/>
            <person name="Yang S.P."/>
            <person name="Shah T."/>
            <person name="Saxena K.B."/>
            <person name="Michael T."/>
            <person name="McCombie W.R."/>
            <person name="Yang B."/>
            <person name="Zhang G."/>
            <person name="Yang H."/>
            <person name="Wang J."/>
            <person name="Spillane C."/>
            <person name="Cook D.R."/>
            <person name="May G.D."/>
            <person name="Xu X."/>
            <person name="Jackson S.A."/>
        </authorList>
    </citation>
    <scope>NUCLEOTIDE SEQUENCE [LARGE SCALE GENOMIC DNA]</scope>
</reference>
<accession>A0A151RUC7</accession>
<dbReference type="EMBL" id="KQ483567">
    <property type="protein sequence ID" value="KYP46152.1"/>
    <property type="molecule type" value="Genomic_DNA"/>
</dbReference>